<dbReference type="InterPro" id="IPR001279">
    <property type="entry name" value="Metallo-B-lactamas"/>
</dbReference>
<dbReference type="STRING" id="1461694.ATO9_19720"/>
<dbReference type="CDD" id="cd07719">
    <property type="entry name" value="arylsulfatase_AtsA-like_MBL-fold"/>
    <property type="match status" value="1"/>
</dbReference>
<accession>A0A0A0EAV9</accession>
<reference evidence="3 4" key="1">
    <citation type="journal article" date="2015" name="Antonie Van Leeuwenhoek">
        <title>Pseudooceanicola atlanticus gen. nov. sp. nov., isolated from surface seawater of the Atlantic Ocean and reclassification of Oceanicola batsensis, Oceanicola marinus, Oceanicola nitratireducens, Oceanicola nanhaiensis, Oceanicola antarcticus and Oceanicola flagellatus, as Pseudooceanicola batsensis comb. nov., Pseudooceanicola marinus comb. nov., Pseudooceanicola nitratireducens comb. nov., Pseudooceanicola nanhaiensis comb. nov., Pseudooceanicola antarcticus comb. nov., and Pseudooceanicola flagellatus comb. nov.</title>
        <authorList>
            <person name="Lai Q."/>
            <person name="Li G."/>
            <person name="Liu X."/>
            <person name="Du Y."/>
            <person name="Sun F."/>
            <person name="Shao Z."/>
        </authorList>
    </citation>
    <scope>NUCLEOTIDE SEQUENCE [LARGE SCALE GENOMIC DNA]</scope>
    <source>
        <strain evidence="3 4">22II-s11g</strain>
    </source>
</reference>
<dbReference type="InterPro" id="IPR036866">
    <property type="entry name" value="RibonucZ/Hydroxyglut_hydro"/>
</dbReference>
<evidence type="ECO:0000313" key="3">
    <source>
        <dbReference type="EMBL" id="KGM47233.1"/>
    </source>
</evidence>
<dbReference type="Gene3D" id="3.60.15.10">
    <property type="entry name" value="Ribonuclease Z/Hydroxyacylglutathione hydrolase-like"/>
    <property type="match status" value="1"/>
</dbReference>
<evidence type="ECO:0000313" key="4">
    <source>
        <dbReference type="Proteomes" id="UP000030004"/>
    </source>
</evidence>
<organism evidence="3 4">
    <name type="scientific">Pseudooceanicola atlanticus</name>
    <dbReference type="NCBI Taxonomy" id="1461694"/>
    <lineage>
        <taxon>Bacteria</taxon>
        <taxon>Pseudomonadati</taxon>
        <taxon>Pseudomonadota</taxon>
        <taxon>Alphaproteobacteria</taxon>
        <taxon>Rhodobacterales</taxon>
        <taxon>Paracoccaceae</taxon>
        <taxon>Pseudooceanicola</taxon>
    </lineage>
</organism>
<dbReference type="AlphaFoldDB" id="A0A0A0EAV9"/>
<dbReference type="EMBL" id="AQQX01000013">
    <property type="protein sequence ID" value="KGM47233.1"/>
    <property type="molecule type" value="Genomic_DNA"/>
</dbReference>
<sequence>MKVTLLGTGAALIDPDRGHSSVLIEEGGRAYLFDIGTGATRTMIGNFIDPLSVEALILTHLHFDHTADLPVFLLGSWMSDRDEAPAIYGPKGTVEMIAPMFEGGVFDTDIRARAAYPQRQRNIGVLRPQVQVYSEGLVLEDERVKITALKVDHIPEEICECYALKIESEDRCVVFSGDTAPVARMPDFARGADLLIHEATFPEAAIAFRAKNGIGTYSHTSPTQLGEIAAEAEVRMLVATHIGHWDSTNPIVRRLAAKHLPIDIMSPALRDDVAADIARAYRGPLMIARDSTTIYV</sequence>
<dbReference type="eggNOG" id="COG1234">
    <property type="taxonomic scope" value="Bacteria"/>
</dbReference>
<proteinExistence type="predicted"/>
<dbReference type="Pfam" id="PF23023">
    <property type="entry name" value="Anti-Pycsar_Apyc1"/>
    <property type="match status" value="1"/>
</dbReference>
<dbReference type="RefSeq" id="WP_043753338.1">
    <property type="nucleotide sequence ID" value="NZ_AQQX01000013.1"/>
</dbReference>
<feature type="domain" description="Metallo-beta-lactamase" evidence="2">
    <location>
        <begin position="18"/>
        <end position="217"/>
    </location>
</feature>
<dbReference type="InterPro" id="IPR044094">
    <property type="entry name" value="AtsA-like_MBL-fold"/>
</dbReference>
<evidence type="ECO:0000259" key="2">
    <source>
        <dbReference type="SMART" id="SM00849"/>
    </source>
</evidence>
<evidence type="ECO:0000256" key="1">
    <source>
        <dbReference type="ARBA" id="ARBA00022801"/>
    </source>
</evidence>
<gene>
    <name evidence="3" type="ORF">ATO9_19720</name>
</gene>
<dbReference type="OrthoDB" id="9803916at2"/>
<comment type="caution">
    <text evidence="3">The sequence shown here is derived from an EMBL/GenBank/DDBJ whole genome shotgun (WGS) entry which is preliminary data.</text>
</comment>
<dbReference type="SMART" id="SM00849">
    <property type="entry name" value="Lactamase_B"/>
    <property type="match status" value="1"/>
</dbReference>
<protein>
    <submittedName>
        <fullName evidence="3">Metallo-beta-lactamase</fullName>
    </submittedName>
</protein>
<dbReference type="PANTHER" id="PTHR46018">
    <property type="entry name" value="ZINC PHOSPHODIESTERASE ELAC PROTEIN 1"/>
    <property type="match status" value="1"/>
</dbReference>
<keyword evidence="1" id="KW-0378">Hydrolase</keyword>
<dbReference type="GO" id="GO:0042781">
    <property type="term" value="F:3'-tRNA processing endoribonuclease activity"/>
    <property type="evidence" value="ECO:0007669"/>
    <property type="project" value="TreeGrafter"/>
</dbReference>
<dbReference type="PANTHER" id="PTHR46018:SF2">
    <property type="entry name" value="ZINC PHOSPHODIESTERASE ELAC PROTEIN 1"/>
    <property type="match status" value="1"/>
</dbReference>
<dbReference type="Proteomes" id="UP000030004">
    <property type="component" value="Unassembled WGS sequence"/>
</dbReference>
<keyword evidence="4" id="KW-1185">Reference proteome</keyword>
<dbReference type="SUPFAM" id="SSF56281">
    <property type="entry name" value="Metallo-hydrolase/oxidoreductase"/>
    <property type="match status" value="1"/>
</dbReference>
<name>A0A0A0EAV9_9RHOB</name>